<dbReference type="Pfam" id="PF00060">
    <property type="entry name" value="Lig_chan"/>
    <property type="match status" value="1"/>
</dbReference>
<gene>
    <name evidence="11" type="ORF">Cfor_02101</name>
</gene>
<evidence type="ECO:0000256" key="6">
    <source>
        <dbReference type="ARBA" id="ARBA00023136"/>
    </source>
</evidence>
<keyword evidence="3" id="KW-1003">Cell membrane</keyword>
<keyword evidence="7" id="KW-0675">Receptor</keyword>
<dbReference type="PANTHER" id="PTHR42643">
    <property type="entry name" value="IONOTROPIC RECEPTOR 20A-RELATED"/>
    <property type="match status" value="1"/>
</dbReference>
<evidence type="ECO:0000256" key="3">
    <source>
        <dbReference type="ARBA" id="ARBA00022475"/>
    </source>
</evidence>
<feature type="transmembrane region" description="Helical" evidence="9">
    <location>
        <begin position="165"/>
        <end position="189"/>
    </location>
</feature>
<comment type="similarity">
    <text evidence="2">Belongs to the glutamate-gated ion channel (TC 1.A.10.1) family.</text>
</comment>
<sequence>SQVFVPATGMWGYEEANGTWTGVVGMITRGEVEVGVCDVAMTPVRIGVVSYSMQVATFQYVIKPPTLKANAHDCLCSYKIFVRIGDVDVSWDSFLRPLSTGLWVVMAASAVAMALALKICFQVDLGNRKKQRMDTALQDLVFATFGAVFCSQGQPRTPLTFQCRLVYIMPYMLGMLLLCAYSAAVISFLTVHKTNLPFTTLEQLHQDKTYTVRAVRGSSTFETFRVCCQDVNLHTCIEFTTEG</sequence>
<evidence type="ECO:0000256" key="5">
    <source>
        <dbReference type="ARBA" id="ARBA00022989"/>
    </source>
</evidence>
<evidence type="ECO:0000256" key="1">
    <source>
        <dbReference type="ARBA" id="ARBA00004651"/>
    </source>
</evidence>
<protein>
    <recommendedName>
        <fullName evidence="10">Ionotropic glutamate receptor C-terminal domain-containing protein</fullName>
    </recommendedName>
</protein>
<feature type="non-terminal residue" evidence="11">
    <location>
        <position position="1"/>
    </location>
</feature>
<evidence type="ECO:0000313" key="12">
    <source>
        <dbReference type="Proteomes" id="UP000502823"/>
    </source>
</evidence>
<feature type="transmembrane region" description="Helical" evidence="9">
    <location>
        <begin position="101"/>
        <end position="121"/>
    </location>
</feature>
<dbReference type="GO" id="GO:0015276">
    <property type="term" value="F:ligand-gated monoatomic ion channel activity"/>
    <property type="evidence" value="ECO:0007669"/>
    <property type="project" value="InterPro"/>
</dbReference>
<dbReference type="InterPro" id="IPR001320">
    <property type="entry name" value="Iontro_rcpt_C"/>
</dbReference>
<dbReference type="InterPro" id="IPR052192">
    <property type="entry name" value="Insect_Ionotropic_Sensory_Rcpt"/>
</dbReference>
<feature type="domain" description="Ionotropic glutamate receptor C-terminal" evidence="10">
    <location>
        <begin position="101"/>
        <end position="208"/>
    </location>
</feature>
<dbReference type="SUPFAM" id="SSF53850">
    <property type="entry name" value="Periplasmic binding protein-like II"/>
    <property type="match status" value="1"/>
</dbReference>
<dbReference type="PANTHER" id="PTHR42643:SF33">
    <property type="entry name" value="GLUTAMATE RECEPTOR 2-LIKE PROTEIN"/>
    <property type="match status" value="1"/>
</dbReference>
<keyword evidence="4 9" id="KW-0812">Transmembrane</keyword>
<keyword evidence="6 9" id="KW-0472">Membrane</keyword>
<keyword evidence="5 9" id="KW-1133">Transmembrane helix</keyword>
<organism evidence="11 12">
    <name type="scientific">Coptotermes formosanus</name>
    <name type="common">Formosan subterranean termite</name>
    <dbReference type="NCBI Taxonomy" id="36987"/>
    <lineage>
        <taxon>Eukaryota</taxon>
        <taxon>Metazoa</taxon>
        <taxon>Ecdysozoa</taxon>
        <taxon>Arthropoda</taxon>
        <taxon>Hexapoda</taxon>
        <taxon>Insecta</taxon>
        <taxon>Pterygota</taxon>
        <taxon>Neoptera</taxon>
        <taxon>Polyneoptera</taxon>
        <taxon>Dictyoptera</taxon>
        <taxon>Blattodea</taxon>
        <taxon>Blattoidea</taxon>
        <taxon>Termitoidae</taxon>
        <taxon>Rhinotermitidae</taxon>
        <taxon>Coptotermes</taxon>
    </lineage>
</organism>
<evidence type="ECO:0000256" key="7">
    <source>
        <dbReference type="ARBA" id="ARBA00023170"/>
    </source>
</evidence>
<accession>A0A6L2PB20</accession>
<evidence type="ECO:0000256" key="8">
    <source>
        <dbReference type="ARBA" id="ARBA00023180"/>
    </source>
</evidence>
<dbReference type="OrthoDB" id="6117597at2759"/>
<dbReference type="Gene3D" id="1.10.287.70">
    <property type="match status" value="1"/>
</dbReference>
<reference evidence="12" key="1">
    <citation type="submission" date="2020-01" db="EMBL/GenBank/DDBJ databases">
        <title>Draft genome sequence of the Termite Coptotermes fromosanus.</title>
        <authorList>
            <person name="Itakura S."/>
            <person name="Yosikawa Y."/>
            <person name="Umezawa K."/>
        </authorList>
    </citation>
    <scope>NUCLEOTIDE SEQUENCE [LARGE SCALE GENOMIC DNA]</scope>
</reference>
<feature type="non-terminal residue" evidence="11">
    <location>
        <position position="243"/>
    </location>
</feature>
<comment type="subcellular location">
    <subcellularLocation>
        <location evidence="1">Cell membrane</location>
        <topology evidence="1">Multi-pass membrane protein</topology>
    </subcellularLocation>
</comment>
<evidence type="ECO:0000313" key="11">
    <source>
        <dbReference type="EMBL" id="GFG29581.1"/>
    </source>
</evidence>
<keyword evidence="12" id="KW-1185">Reference proteome</keyword>
<name>A0A6L2PB20_COPFO</name>
<evidence type="ECO:0000256" key="2">
    <source>
        <dbReference type="ARBA" id="ARBA00008685"/>
    </source>
</evidence>
<evidence type="ECO:0000259" key="10">
    <source>
        <dbReference type="Pfam" id="PF00060"/>
    </source>
</evidence>
<comment type="caution">
    <text evidence="11">The sequence shown here is derived from an EMBL/GenBank/DDBJ whole genome shotgun (WGS) entry which is preliminary data.</text>
</comment>
<dbReference type="Gene3D" id="3.40.190.10">
    <property type="entry name" value="Periplasmic binding protein-like II"/>
    <property type="match status" value="1"/>
</dbReference>
<dbReference type="GO" id="GO:0050906">
    <property type="term" value="P:detection of stimulus involved in sensory perception"/>
    <property type="evidence" value="ECO:0007669"/>
    <property type="project" value="UniProtKB-ARBA"/>
</dbReference>
<dbReference type="GO" id="GO:0005886">
    <property type="term" value="C:plasma membrane"/>
    <property type="evidence" value="ECO:0007669"/>
    <property type="project" value="UniProtKB-SubCell"/>
</dbReference>
<dbReference type="InParanoid" id="A0A6L2PB20"/>
<dbReference type="AlphaFoldDB" id="A0A6L2PB20"/>
<dbReference type="Proteomes" id="UP000502823">
    <property type="component" value="Unassembled WGS sequence"/>
</dbReference>
<evidence type="ECO:0000256" key="4">
    <source>
        <dbReference type="ARBA" id="ARBA00022692"/>
    </source>
</evidence>
<dbReference type="EMBL" id="BLKM01007069">
    <property type="protein sequence ID" value="GFG29581.1"/>
    <property type="molecule type" value="Genomic_DNA"/>
</dbReference>
<evidence type="ECO:0000256" key="9">
    <source>
        <dbReference type="SAM" id="Phobius"/>
    </source>
</evidence>
<proteinExistence type="inferred from homology"/>
<keyword evidence="8" id="KW-0325">Glycoprotein</keyword>